<comment type="subcellular location">
    <subcellularLocation>
        <location evidence="1">Membrane</location>
        <topology evidence="1">Multi-pass membrane protein</topology>
    </subcellularLocation>
</comment>
<feature type="transmembrane region" description="Helical" evidence="6">
    <location>
        <begin position="257"/>
        <end position="276"/>
    </location>
</feature>
<dbReference type="GO" id="GO:0016020">
    <property type="term" value="C:membrane"/>
    <property type="evidence" value="ECO:0007669"/>
    <property type="project" value="UniProtKB-SubCell"/>
</dbReference>
<dbReference type="InterPro" id="IPR038050">
    <property type="entry name" value="Neuro_actylchol_rec"/>
</dbReference>
<keyword evidence="10" id="KW-0675">Receptor</keyword>
<dbReference type="InterPro" id="IPR006029">
    <property type="entry name" value="Neurotrans-gated_channel_TM"/>
</dbReference>
<keyword evidence="2 6" id="KW-0812">Transmembrane</keyword>
<feature type="region of interest" description="Disordered" evidence="5">
    <location>
        <begin position="299"/>
        <end position="337"/>
    </location>
</feature>
<keyword evidence="11" id="KW-1185">Reference proteome</keyword>
<dbReference type="Pfam" id="PF02931">
    <property type="entry name" value="Neur_chan_LBD"/>
    <property type="match status" value="1"/>
</dbReference>
<evidence type="ECO:0000256" key="5">
    <source>
        <dbReference type="SAM" id="MobiDB-lite"/>
    </source>
</evidence>
<sequence>MTDIRRLWKTYLLFAVIASLKICTDSSDVHQSQQFAPNAERRIREHILLERNYSARERPVLDSADPLNVTIGVFLHAMLHLTWRDPRLVWDPSEFEGQDLISLHHDEVWLPSVNLGNGLETVSVIDPTQGWIVLSSDGEIYLGSAFIQSSYCPIRYPRYYVILLIVPSTILNIMALMTFFSPPDGGERISLSISMILGLTVFQLLVADMLPVTREEDTPVLSIYLISNFLLAVLAIPFSLFTVNVMYSDITSSKRKILLHKIVSLMIPVLCFLKLLKKTGKMTGKVCDQPGPVKFVTLNSPGKDARSNPILHNQTANPPQEEKTKPFEDEESPLEVN</sequence>
<protein>
    <submittedName>
        <fullName evidence="10">5-hydroxytryptamine receptor 3A</fullName>
    </submittedName>
</protein>
<evidence type="ECO:0000256" key="7">
    <source>
        <dbReference type="SAM" id="SignalP"/>
    </source>
</evidence>
<evidence type="ECO:0000256" key="1">
    <source>
        <dbReference type="ARBA" id="ARBA00004141"/>
    </source>
</evidence>
<dbReference type="Pfam" id="PF02932">
    <property type="entry name" value="Neur_chan_memb"/>
    <property type="match status" value="1"/>
</dbReference>
<evidence type="ECO:0000256" key="6">
    <source>
        <dbReference type="SAM" id="Phobius"/>
    </source>
</evidence>
<dbReference type="InterPro" id="IPR036734">
    <property type="entry name" value="Neur_chan_lig-bd_sf"/>
</dbReference>
<name>A0A9Q1BSP6_HOLLE</name>
<gene>
    <name evidence="10" type="ORF">HOLleu_25994</name>
</gene>
<reference evidence="10" key="1">
    <citation type="submission" date="2021-10" db="EMBL/GenBank/DDBJ databases">
        <title>Tropical sea cucumber genome reveals ecological adaptation and Cuvierian tubules defense mechanism.</title>
        <authorList>
            <person name="Chen T."/>
        </authorList>
    </citation>
    <scope>NUCLEOTIDE SEQUENCE</scope>
    <source>
        <strain evidence="10">Nanhai2018</strain>
        <tissue evidence="10">Muscle</tissue>
    </source>
</reference>
<keyword evidence="3 6" id="KW-1133">Transmembrane helix</keyword>
<evidence type="ECO:0000259" key="8">
    <source>
        <dbReference type="Pfam" id="PF02931"/>
    </source>
</evidence>
<evidence type="ECO:0000256" key="4">
    <source>
        <dbReference type="ARBA" id="ARBA00023136"/>
    </source>
</evidence>
<dbReference type="EMBL" id="JAIZAY010000012">
    <property type="protein sequence ID" value="KAJ8032463.1"/>
    <property type="molecule type" value="Genomic_DNA"/>
</dbReference>
<comment type="caution">
    <text evidence="10">The sequence shown here is derived from an EMBL/GenBank/DDBJ whole genome shotgun (WGS) entry which is preliminary data.</text>
</comment>
<evidence type="ECO:0000259" key="9">
    <source>
        <dbReference type="Pfam" id="PF02932"/>
    </source>
</evidence>
<dbReference type="Proteomes" id="UP001152320">
    <property type="component" value="Chromosome 12"/>
</dbReference>
<feature type="domain" description="Neurotransmitter-gated ion-channel ligand-binding" evidence="8">
    <location>
        <begin position="50"/>
        <end position="155"/>
    </location>
</feature>
<feature type="transmembrane region" description="Helical" evidence="6">
    <location>
        <begin position="159"/>
        <end position="180"/>
    </location>
</feature>
<proteinExistence type="predicted"/>
<feature type="transmembrane region" description="Helical" evidence="6">
    <location>
        <begin position="192"/>
        <end position="211"/>
    </location>
</feature>
<dbReference type="AlphaFoldDB" id="A0A9Q1BSP6"/>
<dbReference type="SUPFAM" id="SSF63712">
    <property type="entry name" value="Nicotinic receptor ligand binding domain-like"/>
    <property type="match status" value="1"/>
</dbReference>
<dbReference type="InterPro" id="IPR006202">
    <property type="entry name" value="Neur_chan_lig-bd"/>
</dbReference>
<evidence type="ECO:0000256" key="3">
    <source>
        <dbReference type="ARBA" id="ARBA00022989"/>
    </source>
</evidence>
<feature type="transmembrane region" description="Helical" evidence="6">
    <location>
        <begin position="223"/>
        <end position="245"/>
    </location>
</feature>
<dbReference type="OrthoDB" id="410315at2759"/>
<dbReference type="Gene3D" id="1.20.58.390">
    <property type="entry name" value="Neurotransmitter-gated ion-channel transmembrane domain"/>
    <property type="match status" value="1"/>
</dbReference>
<dbReference type="PANTHER" id="PTHR18945">
    <property type="entry name" value="NEUROTRANSMITTER GATED ION CHANNEL"/>
    <property type="match status" value="1"/>
</dbReference>
<accession>A0A9Q1BSP6</accession>
<dbReference type="SUPFAM" id="SSF90112">
    <property type="entry name" value="Neurotransmitter-gated ion-channel transmembrane pore"/>
    <property type="match status" value="1"/>
</dbReference>
<feature type="signal peptide" evidence="7">
    <location>
        <begin position="1"/>
        <end position="26"/>
    </location>
</feature>
<dbReference type="GO" id="GO:0005230">
    <property type="term" value="F:extracellular ligand-gated monoatomic ion channel activity"/>
    <property type="evidence" value="ECO:0007669"/>
    <property type="project" value="InterPro"/>
</dbReference>
<evidence type="ECO:0000313" key="10">
    <source>
        <dbReference type="EMBL" id="KAJ8032463.1"/>
    </source>
</evidence>
<feature type="chain" id="PRO_5040311423" evidence="7">
    <location>
        <begin position="27"/>
        <end position="337"/>
    </location>
</feature>
<keyword evidence="4 6" id="KW-0472">Membrane</keyword>
<feature type="compositionally biased region" description="Acidic residues" evidence="5">
    <location>
        <begin position="328"/>
        <end position="337"/>
    </location>
</feature>
<organism evidence="10 11">
    <name type="scientific">Holothuria leucospilota</name>
    <name type="common">Black long sea cucumber</name>
    <name type="synonym">Mertensiothuria leucospilota</name>
    <dbReference type="NCBI Taxonomy" id="206669"/>
    <lineage>
        <taxon>Eukaryota</taxon>
        <taxon>Metazoa</taxon>
        <taxon>Echinodermata</taxon>
        <taxon>Eleutherozoa</taxon>
        <taxon>Echinozoa</taxon>
        <taxon>Holothuroidea</taxon>
        <taxon>Aspidochirotacea</taxon>
        <taxon>Aspidochirotida</taxon>
        <taxon>Holothuriidae</taxon>
        <taxon>Holothuria</taxon>
    </lineage>
</organism>
<dbReference type="InterPro" id="IPR006201">
    <property type="entry name" value="Neur_channel"/>
</dbReference>
<dbReference type="GO" id="GO:0004888">
    <property type="term" value="F:transmembrane signaling receptor activity"/>
    <property type="evidence" value="ECO:0007669"/>
    <property type="project" value="InterPro"/>
</dbReference>
<dbReference type="CDD" id="cd19051">
    <property type="entry name" value="LGIC_TM_cation"/>
    <property type="match status" value="1"/>
</dbReference>
<dbReference type="Gene3D" id="2.70.170.10">
    <property type="entry name" value="Neurotransmitter-gated ion-channel ligand-binding domain"/>
    <property type="match status" value="1"/>
</dbReference>
<evidence type="ECO:0000313" key="11">
    <source>
        <dbReference type="Proteomes" id="UP001152320"/>
    </source>
</evidence>
<keyword evidence="7" id="KW-0732">Signal</keyword>
<feature type="domain" description="Neurotransmitter-gated ion-channel transmembrane" evidence="9">
    <location>
        <begin position="164"/>
        <end position="270"/>
    </location>
</feature>
<dbReference type="InterPro" id="IPR036719">
    <property type="entry name" value="Neuro-gated_channel_TM_sf"/>
</dbReference>
<evidence type="ECO:0000256" key="2">
    <source>
        <dbReference type="ARBA" id="ARBA00022692"/>
    </source>
</evidence>